<sequence length="254" mass="27919">MASRNDAKLANIAKLPFRGQFPVAKVSGAEFEEQIGIPPAVVAQEKRDYDVFLLLNTLVPEFGCPACKYHCQMQLERIPVLLYLPATAKFAKKDYLESVRTFDMRFFVEQYGRVALTHPETPKMGIVVFAAGSLLILIAGVKIAVGRNILSLLKQPKLWAMISMVCGSGNNGIQYYTSGLQNQLGMETQIVAFLNGIAAISIVALSTKVPEIANGTTRRITVAVCMAVIICAFSIEVALFRRKMGGYPFKMLFS</sequence>
<feature type="transmembrane region" description="Helical" evidence="9">
    <location>
        <begin position="126"/>
        <end position="146"/>
    </location>
</feature>
<comment type="subcellular location">
    <subcellularLocation>
        <location evidence="2">Endoplasmic reticulum membrane</location>
        <topology evidence="2">Multi-pass membrane protein</topology>
    </subcellularLocation>
</comment>
<proteinExistence type="inferred from homology"/>
<keyword evidence="6" id="KW-0256">Endoplasmic reticulum</keyword>
<keyword evidence="5" id="KW-0732">Signal</keyword>
<feature type="transmembrane region" description="Helical" evidence="9">
    <location>
        <begin position="190"/>
        <end position="207"/>
    </location>
</feature>
<evidence type="ECO:0000256" key="7">
    <source>
        <dbReference type="ARBA" id="ARBA00022989"/>
    </source>
</evidence>
<comment type="function">
    <text evidence="1">Subunit of the oligosaccharyl transferase (OST) complex that catalyzes the initial transfer of a defined glycan (Glc(3)Man(9)GlcNAc(2) in eukaryotes) from the lipid carrier dolichol-pyrophosphate to an asparagine residue within an Asn-X-Ser/Thr consensus motif in nascent polypeptide chains, the first step in protein N-glycosylation. N-glycosylation occurs cotranslationally and the complex associates with the Sec61 complex at the channel-forming translocon complex that mediates protein translocation across the endoplasmic reticulum (ER). All subunits are required for a maximal enzyme activity.</text>
</comment>
<reference evidence="10 11" key="1">
    <citation type="submission" date="2016-10" db="EMBL/GenBank/DDBJ databases">
        <title>The genome of Paramicrosporidium saccamoebae is the missing link in understanding Cryptomycota and Microsporidia evolution.</title>
        <authorList>
            <person name="Quandt C.A."/>
            <person name="Beaudet D."/>
            <person name="Corsaro D."/>
            <person name="Michel R."/>
            <person name="Corradi N."/>
            <person name="James T."/>
        </authorList>
    </citation>
    <scope>NUCLEOTIDE SEQUENCE [LARGE SCALE GENOMIC DNA]</scope>
    <source>
        <strain evidence="10 11">KSL3</strain>
    </source>
</reference>
<evidence type="ECO:0000256" key="1">
    <source>
        <dbReference type="ARBA" id="ARBA00002791"/>
    </source>
</evidence>
<dbReference type="Proteomes" id="UP000240830">
    <property type="component" value="Unassembled WGS sequence"/>
</dbReference>
<keyword evidence="11" id="KW-1185">Reference proteome</keyword>
<gene>
    <name evidence="10" type="ORF">PSACC_03644</name>
</gene>
<evidence type="ECO:0000256" key="5">
    <source>
        <dbReference type="ARBA" id="ARBA00022729"/>
    </source>
</evidence>
<evidence type="ECO:0000256" key="9">
    <source>
        <dbReference type="SAM" id="Phobius"/>
    </source>
</evidence>
<comment type="similarity">
    <text evidence="3">Belongs to the OST3/OST6 family.</text>
</comment>
<dbReference type="GO" id="GO:0008250">
    <property type="term" value="C:oligosaccharyltransferase complex"/>
    <property type="evidence" value="ECO:0007669"/>
    <property type="project" value="TreeGrafter"/>
</dbReference>
<keyword evidence="7 9" id="KW-1133">Transmembrane helix</keyword>
<evidence type="ECO:0000256" key="3">
    <source>
        <dbReference type="ARBA" id="ARBA00009561"/>
    </source>
</evidence>
<evidence type="ECO:0000256" key="6">
    <source>
        <dbReference type="ARBA" id="ARBA00022824"/>
    </source>
</evidence>
<dbReference type="OrthoDB" id="67566at2759"/>
<dbReference type="STRING" id="1246581.A0A2H9TFP5"/>
<organism evidence="10 11">
    <name type="scientific">Paramicrosporidium saccamoebae</name>
    <dbReference type="NCBI Taxonomy" id="1246581"/>
    <lineage>
        <taxon>Eukaryota</taxon>
        <taxon>Fungi</taxon>
        <taxon>Fungi incertae sedis</taxon>
        <taxon>Cryptomycota</taxon>
        <taxon>Cryptomycota incertae sedis</taxon>
        <taxon>Paramicrosporidium</taxon>
    </lineage>
</organism>
<protein>
    <submittedName>
        <fullName evidence="10">Uncharacterized protein</fullName>
    </submittedName>
</protein>
<dbReference type="GO" id="GO:0018279">
    <property type="term" value="P:protein N-linked glycosylation via asparagine"/>
    <property type="evidence" value="ECO:0007669"/>
    <property type="project" value="TreeGrafter"/>
</dbReference>
<dbReference type="AlphaFoldDB" id="A0A2H9TFP5"/>
<dbReference type="PANTHER" id="PTHR12692:SF0">
    <property type="entry name" value="GH11935P"/>
    <property type="match status" value="1"/>
</dbReference>
<dbReference type="InterPro" id="IPR021149">
    <property type="entry name" value="OligosaccharylTrfase_OST3/OST6"/>
</dbReference>
<dbReference type="EMBL" id="MTSL01000216">
    <property type="protein sequence ID" value="PJF16545.1"/>
    <property type="molecule type" value="Genomic_DNA"/>
</dbReference>
<dbReference type="PANTHER" id="PTHR12692">
    <property type="entry name" value="DOLICHYL-DIPHOSPHOOLIGOSACCHARIDE--PROTEIN GLYCOSYLTRANSFERASE-RELATED"/>
    <property type="match status" value="1"/>
</dbReference>
<evidence type="ECO:0000256" key="2">
    <source>
        <dbReference type="ARBA" id="ARBA00004477"/>
    </source>
</evidence>
<keyword evidence="4 9" id="KW-0812">Transmembrane</keyword>
<dbReference type="Pfam" id="PF04756">
    <property type="entry name" value="OST3_OST6"/>
    <property type="match status" value="1"/>
</dbReference>
<comment type="caution">
    <text evidence="10">The sequence shown here is derived from an EMBL/GenBank/DDBJ whole genome shotgun (WGS) entry which is preliminary data.</text>
</comment>
<keyword evidence="8 9" id="KW-0472">Membrane</keyword>
<evidence type="ECO:0000313" key="10">
    <source>
        <dbReference type="EMBL" id="PJF16545.1"/>
    </source>
</evidence>
<accession>A0A2H9TFP5</accession>
<feature type="transmembrane region" description="Helical" evidence="9">
    <location>
        <begin position="219"/>
        <end position="240"/>
    </location>
</feature>
<evidence type="ECO:0000313" key="11">
    <source>
        <dbReference type="Proteomes" id="UP000240830"/>
    </source>
</evidence>
<name>A0A2H9TFP5_9FUNG</name>
<evidence type="ECO:0000256" key="4">
    <source>
        <dbReference type="ARBA" id="ARBA00022692"/>
    </source>
</evidence>
<evidence type="ECO:0000256" key="8">
    <source>
        <dbReference type="ARBA" id="ARBA00023136"/>
    </source>
</evidence>